<feature type="compositionally biased region" description="Polar residues" evidence="1">
    <location>
        <begin position="385"/>
        <end position="394"/>
    </location>
</feature>
<feature type="region of interest" description="Disordered" evidence="1">
    <location>
        <begin position="347"/>
        <end position="401"/>
    </location>
</feature>
<feature type="region of interest" description="Disordered" evidence="1">
    <location>
        <begin position="570"/>
        <end position="618"/>
    </location>
</feature>
<dbReference type="SUPFAM" id="SSF55785">
    <property type="entry name" value="PYP-like sensor domain (PAS domain)"/>
    <property type="match status" value="1"/>
</dbReference>
<feature type="compositionally biased region" description="Low complexity" evidence="1">
    <location>
        <begin position="637"/>
        <end position="651"/>
    </location>
</feature>
<dbReference type="AlphaFoldDB" id="A0AAN4ZAK9"/>
<dbReference type="CDD" id="cd00130">
    <property type="entry name" value="PAS"/>
    <property type="match status" value="1"/>
</dbReference>
<feature type="region of interest" description="Disordered" evidence="1">
    <location>
        <begin position="637"/>
        <end position="656"/>
    </location>
</feature>
<feature type="non-terminal residue" evidence="2">
    <location>
        <position position="1"/>
    </location>
</feature>
<protein>
    <recommendedName>
        <fullName evidence="4">PAS domain-containing protein</fullName>
    </recommendedName>
</protein>
<feature type="compositionally biased region" description="Low complexity" evidence="1">
    <location>
        <begin position="523"/>
        <end position="533"/>
    </location>
</feature>
<proteinExistence type="predicted"/>
<feature type="compositionally biased region" description="Basic residues" evidence="1">
    <location>
        <begin position="360"/>
        <end position="376"/>
    </location>
</feature>
<evidence type="ECO:0008006" key="4">
    <source>
        <dbReference type="Google" id="ProtNLM"/>
    </source>
</evidence>
<evidence type="ECO:0000256" key="1">
    <source>
        <dbReference type="SAM" id="MobiDB-lite"/>
    </source>
</evidence>
<dbReference type="Proteomes" id="UP001328107">
    <property type="component" value="Unassembled WGS sequence"/>
</dbReference>
<name>A0AAN4ZAK9_9BILA</name>
<reference evidence="3" key="1">
    <citation type="submission" date="2022-10" db="EMBL/GenBank/DDBJ databases">
        <title>Genome assembly of Pristionchus species.</title>
        <authorList>
            <person name="Yoshida K."/>
            <person name="Sommer R.J."/>
        </authorList>
    </citation>
    <scope>NUCLEOTIDE SEQUENCE [LARGE SCALE GENOMIC DNA]</scope>
    <source>
        <strain evidence="3">RS5460</strain>
    </source>
</reference>
<dbReference type="EMBL" id="BTRK01000001">
    <property type="protein sequence ID" value="GMR34240.1"/>
    <property type="molecule type" value="Genomic_DNA"/>
</dbReference>
<gene>
    <name evidence="2" type="ORF">PMAYCL1PPCAC_04435</name>
</gene>
<sequence>TLAHTMLEDDDVTMAAIDMHRRPDEAALRSLFPDDDIVEEEQMLALCHLISTASTSSEPTTNFQLHPASPVSFVFVLTHEGRVHQSTAGVTGHLGFRQEEFVSQSVFNFVPVSDQSLITRLLPAANQDVSSHSPRRRERFRCAFLSRMRLDHPPREVQFEISALRCDSPVYDSRSAGCVVCVARRLPEEANKVIALSLLLDAEGIVHSVFTRNCSTHQGTFQQLVGGAFRAVVAPEYAVAAERLLTSQCESPLELDLLLSDKQFRVTATSLVSTPPRVPVRLECIVAWCTVRKPSTAFQPQLLQQQQTQIVVPPPSYAAAHETSPASDPQDALSLVCSSVFGDENMNMPASQDVAPAEKTRKKPGPKKQSKPRAKKGAAGTAATPQDSSVSSSTGDDKNSVLKSLLGAPMQHPMQMEMHPAYYNPVMYQQPQQSAAAAAAAQQQQQQMYVQQAQPNGYMVDMQQAQTQQWQPTHPQQMYYQQQMAYQMQPAAAAAAAAPAPAPTNSKKRKASNENGEKKPRGRQSAAAQAEAQRQQQAAALAAQQQQAYYQQQSQMMAAPEMGGYRYDPMQQQQMQQQLQQQQQQQHWMMQQQPGTISMQSVPQQMQPSQMSMMQQQQQSALAQQQAAAAAAAAAAAQQQQRPMQPQQQQPGSEFVRQELRQSLQAKQQLAGRPSPANAMDIAVGSVGSTGSTAGSGTFDYLSDLLSDAELESVYDFKLCSGGNGCGFDLENDDYTRKVVQHLLS</sequence>
<keyword evidence="3" id="KW-1185">Reference proteome</keyword>
<accession>A0AAN4ZAK9</accession>
<evidence type="ECO:0000313" key="3">
    <source>
        <dbReference type="Proteomes" id="UP001328107"/>
    </source>
</evidence>
<feature type="region of interest" description="Disordered" evidence="1">
    <location>
        <begin position="496"/>
        <end position="533"/>
    </location>
</feature>
<comment type="caution">
    <text evidence="2">The sequence shown here is derived from an EMBL/GenBank/DDBJ whole genome shotgun (WGS) entry which is preliminary data.</text>
</comment>
<dbReference type="InterPro" id="IPR035965">
    <property type="entry name" value="PAS-like_dom_sf"/>
</dbReference>
<dbReference type="Gene3D" id="3.30.450.20">
    <property type="entry name" value="PAS domain"/>
    <property type="match status" value="1"/>
</dbReference>
<evidence type="ECO:0000313" key="2">
    <source>
        <dbReference type="EMBL" id="GMR34240.1"/>
    </source>
</evidence>
<dbReference type="InterPro" id="IPR000014">
    <property type="entry name" value="PAS"/>
</dbReference>
<organism evidence="2 3">
    <name type="scientific">Pristionchus mayeri</name>
    <dbReference type="NCBI Taxonomy" id="1317129"/>
    <lineage>
        <taxon>Eukaryota</taxon>
        <taxon>Metazoa</taxon>
        <taxon>Ecdysozoa</taxon>
        <taxon>Nematoda</taxon>
        <taxon>Chromadorea</taxon>
        <taxon>Rhabditida</taxon>
        <taxon>Rhabditina</taxon>
        <taxon>Diplogasteromorpha</taxon>
        <taxon>Diplogasteroidea</taxon>
        <taxon>Neodiplogasteridae</taxon>
        <taxon>Pristionchus</taxon>
    </lineage>
</organism>